<accession>A0ABY3W864</accession>
<dbReference type="EMBL" id="CP093326">
    <property type="protein sequence ID" value="UNK46527.1"/>
    <property type="molecule type" value="Genomic_DNA"/>
</dbReference>
<evidence type="ECO:0000259" key="2">
    <source>
        <dbReference type="Pfam" id="PF20582"/>
    </source>
</evidence>
<keyword evidence="4" id="KW-1185">Reference proteome</keyword>
<feature type="region of interest" description="Disordered" evidence="1">
    <location>
        <begin position="103"/>
        <end position="124"/>
    </location>
</feature>
<protein>
    <recommendedName>
        <fullName evidence="2">UPF0758 domain-containing protein</fullName>
    </recommendedName>
</protein>
<dbReference type="PANTHER" id="PTHR30471">
    <property type="entry name" value="DNA REPAIR PROTEIN RADC"/>
    <property type="match status" value="1"/>
</dbReference>
<proteinExistence type="predicted"/>
<dbReference type="Pfam" id="PF20582">
    <property type="entry name" value="UPF0758_N"/>
    <property type="match status" value="1"/>
</dbReference>
<evidence type="ECO:0000256" key="1">
    <source>
        <dbReference type="SAM" id="MobiDB-lite"/>
    </source>
</evidence>
<feature type="domain" description="UPF0758" evidence="2">
    <location>
        <begin position="7"/>
        <end position="83"/>
    </location>
</feature>
<dbReference type="SUPFAM" id="SSF47781">
    <property type="entry name" value="RuvA domain 2-like"/>
    <property type="match status" value="1"/>
</dbReference>
<dbReference type="PANTHER" id="PTHR30471:SF3">
    <property type="entry name" value="UPF0758 PROTEIN YEES-RELATED"/>
    <property type="match status" value="1"/>
</dbReference>
<reference evidence="3 4" key="1">
    <citation type="submission" date="2022-03" db="EMBL/GenBank/DDBJ databases">
        <title>Isotopic signatures of nitrous oxide derived from detoxification processes.</title>
        <authorList>
            <person name="Behrendt U."/>
            <person name="Buchen C."/>
            <person name="Well R."/>
            <person name="Ulrich A."/>
            <person name="Rohe L."/>
            <person name="Kolb S."/>
            <person name="Schloter M."/>
            <person name="Horn M.A."/>
            <person name="Augustin J."/>
        </authorList>
    </citation>
    <scope>NUCLEOTIDE SEQUENCE [LARGE SCALE GENOMIC DNA]</scope>
    <source>
        <strain evidence="3 4">S4-C24</strain>
    </source>
</reference>
<dbReference type="Gene3D" id="1.10.150.20">
    <property type="entry name" value="5' to 3' exonuclease, C-terminal subdomain"/>
    <property type="match status" value="1"/>
</dbReference>
<evidence type="ECO:0000313" key="3">
    <source>
        <dbReference type="EMBL" id="UNK46527.1"/>
    </source>
</evidence>
<name>A0ABY3W864_9MICC</name>
<organism evidence="3 4">
    <name type="scientific">Arthrobacter sulfonylureivorans</name>
    <dbReference type="NCBI Taxonomy" id="2486855"/>
    <lineage>
        <taxon>Bacteria</taxon>
        <taxon>Bacillati</taxon>
        <taxon>Actinomycetota</taxon>
        <taxon>Actinomycetes</taxon>
        <taxon>Micrococcales</taxon>
        <taxon>Micrococcaceae</taxon>
        <taxon>Arthrobacter</taxon>
    </lineage>
</organism>
<dbReference type="InterPro" id="IPR010994">
    <property type="entry name" value="RuvA_2-like"/>
</dbReference>
<dbReference type="InterPro" id="IPR046778">
    <property type="entry name" value="UPF0758_N"/>
</dbReference>
<sequence length="124" mass="12783">MDSHTSIAEMPEEDRPRERLARFGMRRLRDAEVMALVVGSGSRTASSVELAHAVLKKLGGPAGLREASVEELLAVPGVGGALAARIAGAMELARRAAARERISAAGAKPPSLGCADEAAGRGPD</sequence>
<gene>
    <name evidence="3" type="ORF">MNQ99_03955</name>
</gene>
<dbReference type="RefSeq" id="WP_127512951.1">
    <property type="nucleotide sequence ID" value="NZ_CP093326.1"/>
</dbReference>
<evidence type="ECO:0000313" key="4">
    <source>
        <dbReference type="Proteomes" id="UP000829069"/>
    </source>
</evidence>
<dbReference type="InterPro" id="IPR001405">
    <property type="entry name" value="UPF0758"/>
</dbReference>
<dbReference type="Proteomes" id="UP000829069">
    <property type="component" value="Chromosome"/>
</dbReference>